<dbReference type="EMBL" id="JAVDQI010000008">
    <property type="protein sequence ID" value="MDR6223505.1"/>
    <property type="molecule type" value="Genomic_DNA"/>
</dbReference>
<dbReference type="Pfam" id="PF10099">
    <property type="entry name" value="RskA_C"/>
    <property type="match status" value="1"/>
</dbReference>
<keyword evidence="3" id="KW-1185">Reference proteome</keyword>
<organism evidence="2 3">
    <name type="scientific">Methanococcoides alaskense</name>
    <dbReference type="NCBI Taxonomy" id="325778"/>
    <lineage>
        <taxon>Archaea</taxon>
        <taxon>Methanobacteriati</taxon>
        <taxon>Methanobacteriota</taxon>
        <taxon>Stenosarchaea group</taxon>
        <taxon>Methanomicrobia</taxon>
        <taxon>Methanosarcinales</taxon>
        <taxon>Methanosarcinaceae</taxon>
        <taxon>Methanococcoides</taxon>
    </lineage>
</organism>
<gene>
    <name evidence="2" type="ORF">J2750_001975</name>
</gene>
<proteinExistence type="predicted"/>
<evidence type="ECO:0000259" key="1">
    <source>
        <dbReference type="Pfam" id="PF10099"/>
    </source>
</evidence>
<protein>
    <recommendedName>
        <fullName evidence="1">Anti-sigma K factor RskA C-terminal domain-containing protein</fullName>
    </recommendedName>
</protein>
<dbReference type="Proteomes" id="UP001185015">
    <property type="component" value="Unassembled WGS sequence"/>
</dbReference>
<dbReference type="RefSeq" id="WP_309740850.1">
    <property type="nucleotide sequence ID" value="NZ_JAVDQI010000008.1"/>
</dbReference>
<sequence length="199" mass="20891">MVSLFAAGCVQDTPNEMVLTFDGLEALEEGHYEGWAIFGEDKVSTGTFNVGDELSFVAPENIGEADVIVITIEPEGDVDATPSGVVVLVGNLSEGSAALEFPVDLSGASGSYILATPTNGADTNENSGIWFLDLPDSSPALVLPALSDGWVYERWAVFEGTPLTSGRFTAVDEADGFDGYSGVQQALLSLSILMMGQAW</sequence>
<evidence type="ECO:0000313" key="2">
    <source>
        <dbReference type="EMBL" id="MDR6223505.1"/>
    </source>
</evidence>
<accession>A0AA90Z8P4</accession>
<reference evidence="2 3" key="1">
    <citation type="submission" date="2023-07" db="EMBL/GenBank/DDBJ databases">
        <title>Genomic Encyclopedia of Type Strains, Phase IV (KMG-IV): sequencing the most valuable type-strain genomes for metagenomic binning, comparative biology and taxonomic classification.</title>
        <authorList>
            <person name="Goeker M."/>
        </authorList>
    </citation>
    <scope>NUCLEOTIDE SEQUENCE [LARGE SCALE GENOMIC DNA]</scope>
    <source>
        <strain evidence="2 3">DSM 17273</strain>
    </source>
</reference>
<dbReference type="AlphaFoldDB" id="A0AA90Z8P4"/>
<dbReference type="InterPro" id="IPR018764">
    <property type="entry name" value="RskA_C"/>
</dbReference>
<evidence type="ECO:0000313" key="3">
    <source>
        <dbReference type="Proteomes" id="UP001185015"/>
    </source>
</evidence>
<dbReference type="GO" id="GO:0005886">
    <property type="term" value="C:plasma membrane"/>
    <property type="evidence" value="ECO:0007669"/>
    <property type="project" value="InterPro"/>
</dbReference>
<comment type="caution">
    <text evidence="2">The sequence shown here is derived from an EMBL/GenBank/DDBJ whole genome shotgun (WGS) entry which is preliminary data.</text>
</comment>
<feature type="domain" description="Anti-sigma K factor RskA C-terminal" evidence="1">
    <location>
        <begin position="10"/>
        <end position="84"/>
    </location>
</feature>
<name>A0AA90Z8P4_9EURY</name>